<dbReference type="Gene3D" id="3.40.50.720">
    <property type="entry name" value="NAD(P)-binding Rossmann-like Domain"/>
    <property type="match status" value="1"/>
</dbReference>
<dbReference type="AlphaFoldDB" id="A0A1L9P421"/>
<dbReference type="OrthoDB" id="4504278at2759"/>
<evidence type="ECO:0000313" key="3">
    <source>
        <dbReference type="Proteomes" id="UP000184073"/>
    </source>
</evidence>
<accession>A0A1L9P421</accession>
<dbReference type="GeneID" id="63733512"/>
<feature type="chain" id="PRO_5012747349" description="Ecp2 effector protein domain-containing protein" evidence="1">
    <location>
        <begin position="22"/>
        <end position="272"/>
    </location>
</feature>
<dbReference type="Proteomes" id="UP000184073">
    <property type="component" value="Unassembled WGS sequence"/>
</dbReference>
<name>A0A1L9P421_ASPVE</name>
<evidence type="ECO:0000256" key="1">
    <source>
        <dbReference type="SAM" id="SignalP"/>
    </source>
</evidence>
<dbReference type="RefSeq" id="XP_040662015.1">
    <property type="nucleotide sequence ID" value="XM_040818001.1"/>
</dbReference>
<dbReference type="PANTHER" id="PTHR35605:SF1">
    <property type="entry name" value="ECP2 EFFECTOR PROTEIN DOMAIN-CONTAINING PROTEIN-RELATED"/>
    <property type="match status" value="1"/>
</dbReference>
<dbReference type="STRING" id="1036611.A0A1L9P421"/>
<gene>
    <name evidence="2" type="ORF">ASPVEDRAFT_871970</name>
</gene>
<sequence length="272" mass="30053">MSRRLYTVFVAQLALMQMVMAAPTTSTDITSLNPYDQDSDLILVPKPEDQHRSLSPIYHEDWKHVKEARGPLPSHQVRCGADDRSPQSSDVEAGIRALHAKGGPVVLEEGRATFGDCDVPVESRIRRASIWVCNRTGRDSLTLSSWSMVADAAQLIVDDCKRQGIHAQSEGEISFPDGWTVSVHRNGFLGFGVIVEARRYWQLVRDAVRTGFPELKGRIGAGTPGAAETDREMTYDMDGSRVTDVLGINYTSLEKVMVDTFAQFLEADKQAG</sequence>
<keyword evidence="1" id="KW-0732">Signal</keyword>
<dbReference type="EMBL" id="KV878125">
    <property type="protein sequence ID" value="OJI96252.1"/>
    <property type="molecule type" value="Genomic_DNA"/>
</dbReference>
<reference evidence="3" key="1">
    <citation type="journal article" date="2017" name="Genome Biol.">
        <title>Comparative genomics reveals high biological diversity and specific adaptations in the industrially and medically important fungal genus Aspergillus.</title>
        <authorList>
            <person name="de Vries R.P."/>
            <person name="Riley R."/>
            <person name="Wiebenga A."/>
            <person name="Aguilar-Osorio G."/>
            <person name="Amillis S."/>
            <person name="Uchima C.A."/>
            <person name="Anderluh G."/>
            <person name="Asadollahi M."/>
            <person name="Askin M."/>
            <person name="Barry K."/>
            <person name="Battaglia E."/>
            <person name="Bayram O."/>
            <person name="Benocci T."/>
            <person name="Braus-Stromeyer S.A."/>
            <person name="Caldana C."/>
            <person name="Canovas D."/>
            <person name="Cerqueira G.C."/>
            <person name="Chen F."/>
            <person name="Chen W."/>
            <person name="Choi C."/>
            <person name="Clum A."/>
            <person name="Dos Santos R.A."/>
            <person name="Damasio A.R."/>
            <person name="Diallinas G."/>
            <person name="Emri T."/>
            <person name="Fekete E."/>
            <person name="Flipphi M."/>
            <person name="Freyberg S."/>
            <person name="Gallo A."/>
            <person name="Gournas C."/>
            <person name="Habgood R."/>
            <person name="Hainaut M."/>
            <person name="Harispe M.L."/>
            <person name="Henrissat B."/>
            <person name="Hilden K.S."/>
            <person name="Hope R."/>
            <person name="Hossain A."/>
            <person name="Karabika E."/>
            <person name="Karaffa L."/>
            <person name="Karanyi Z."/>
            <person name="Krasevec N."/>
            <person name="Kuo A."/>
            <person name="Kusch H."/>
            <person name="LaButti K."/>
            <person name="Lagendijk E.L."/>
            <person name="Lapidus A."/>
            <person name="Levasseur A."/>
            <person name="Lindquist E."/>
            <person name="Lipzen A."/>
            <person name="Logrieco A.F."/>
            <person name="MacCabe A."/>
            <person name="Maekelae M.R."/>
            <person name="Malavazi I."/>
            <person name="Melin P."/>
            <person name="Meyer V."/>
            <person name="Mielnichuk N."/>
            <person name="Miskei M."/>
            <person name="Molnar A.P."/>
            <person name="Mule G."/>
            <person name="Ngan C.Y."/>
            <person name="Orejas M."/>
            <person name="Orosz E."/>
            <person name="Ouedraogo J.P."/>
            <person name="Overkamp K.M."/>
            <person name="Park H.-S."/>
            <person name="Perrone G."/>
            <person name="Piumi F."/>
            <person name="Punt P.J."/>
            <person name="Ram A.F."/>
            <person name="Ramon A."/>
            <person name="Rauscher S."/>
            <person name="Record E."/>
            <person name="Riano-Pachon D.M."/>
            <person name="Robert V."/>
            <person name="Roehrig J."/>
            <person name="Ruller R."/>
            <person name="Salamov A."/>
            <person name="Salih N.S."/>
            <person name="Samson R.A."/>
            <person name="Sandor E."/>
            <person name="Sanguinetti M."/>
            <person name="Schuetze T."/>
            <person name="Sepcic K."/>
            <person name="Shelest E."/>
            <person name="Sherlock G."/>
            <person name="Sophianopoulou V."/>
            <person name="Squina F.M."/>
            <person name="Sun H."/>
            <person name="Susca A."/>
            <person name="Todd R.B."/>
            <person name="Tsang A."/>
            <person name="Unkles S.E."/>
            <person name="van de Wiele N."/>
            <person name="van Rossen-Uffink D."/>
            <person name="Oliveira J.V."/>
            <person name="Vesth T.C."/>
            <person name="Visser J."/>
            <person name="Yu J.-H."/>
            <person name="Zhou M."/>
            <person name="Andersen M.R."/>
            <person name="Archer D.B."/>
            <person name="Baker S.E."/>
            <person name="Benoit I."/>
            <person name="Brakhage A.A."/>
            <person name="Braus G.H."/>
            <person name="Fischer R."/>
            <person name="Frisvad J.C."/>
            <person name="Goldman G.H."/>
            <person name="Houbraken J."/>
            <person name="Oakley B."/>
            <person name="Pocsi I."/>
            <person name="Scazzocchio C."/>
            <person name="Seiboth B."/>
            <person name="vanKuyk P.A."/>
            <person name="Wortman J."/>
            <person name="Dyer P.S."/>
            <person name="Grigoriev I.V."/>
        </authorList>
    </citation>
    <scope>NUCLEOTIDE SEQUENCE [LARGE SCALE GENOMIC DNA]</scope>
    <source>
        <strain evidence="3">CBS 583.65</strain>
    </source>
</reference>
<dbReference type="PANTHER" id="PTHR35605">
    <property type="entry name" value="ECP2 EFFECTOR PROTEIN DOMAIN-CONTAINING PROTEIN-RELATED"/>
    <property type="match status" value="1"/>
</dbReference>
<keyword evidence="3" id="KW-1185">Reference proteome</keyword>
<dbReference type="VEuPathDB" id="FungiDB:ASPVEDRAFT_871970"/>
<protein>
    <recommendedName>
        <fullName evidence="4">Ecp2 effector protein domain-containing protein</fullName>
    </recommendedName>
</protein>
<evidence type="ECO:0008006" key="4">
    <source>
        <dbReference type="Google" id="ProtNLM"/>
    </source>
</evidence>
<feature type="signal peptide" evidence="1">
    <location>
        <begin position="1"/>
        <end position="21"/>
    </location>
</feature>
<organism evidence="2 3">
    <name type="scientific">Aspergillus versicolor CBS 583.65</name>
    <dbReference type="NCBI Taxonomy" id="1036611"/>
    <lineage>
        <taxon>Eukaryota</taxon>
        <taxon>Fungi</taxon>
        <taxon>Dikarya</taxon>
        <taxon>Ascomycota</taxon>
        <taxon>Pezizomycotina</taxon>
        <taxon>Eurotiomycetes</taxon>
        <taxon>Eurotiomycetidae</taxon>
        <taxon>Eurotiales</taxon>
        <taxon>Aspergillaceae</taxon>
        <taxon>Aspergillus</taxon>
        <taxon>Aspergillus subgen. Nidulantes</taxon>
    </lineage>
</organism>
<evidence type="ECO:0000313" key="2">
    <source>
        <dbReference type="EMBL" id="OJI96252.1"/>
    </source>
</evidence>
<proteinExistence type="predicted"/>